<dbReference type="Proteomes" id="UP000198324">
    <property type="component" value="Unassembled WGS sequence"/>
</dbReference>
<dbReference type="SUPFAM" id="SSF50969">
    <property type="entry name" value="YVTN repeat-like/Quinoprotein amine dehydrogenase"/>
    <property type="match status" value="1"/>
</dbReference>
<keyword evidence="1" id="KW-0732">Signal</keyword>
<dbReference type="AlphaFoldDB" id="A0A239BQA7"/>
<organism evidence="2 3">
    <name type="scientific">Humidesulfovibrio mexicanus</name>
    <dbReference type="NCBI Taxonomy" id="147047"/>
    <lineage>
        <taxon>Bacteria</taxon>
        <taxon>Pseudomonadati</taxon>
        <taxon>Thermodesulfobacteriota</taxon>
        <taxon>Desulfovibrionia</taxon>
        <taxon>Desulfovibrionales</taxon>
        <taxon>Desulfovibrionaceae</taxon>
        <taxon>Humidesulfovibrio</taxon>
    </lineage>
</organism>
<dbReference type="InterPro" id="IPR007788">
    <property type="entry name" value="QCT"/>
</dbReference>
<protein>
    <submittedName>
        <fullName evidence="2">Glutamine cyclotransferase</fullName>
    </submittedName>
</protein>
<evidence type="ECO:0000256" key="1">
    <source>
        <dbReference type="SAM" id="SignalP"/>
    </source>
</evidence>
<keyword evidence="3" id="KW-1185">Reference proteome</keyword>
<accession>A0A239BQA7</accession>
<dbReference type="RefSeq" id="WP_089274916.1">
    <property type="nucleotide sequence ID" value="NZ_FZOC01000006.1"/>
</dbReference>
<evidence type="ECO:0000313" key="2">
    <source>
        <dbReference type="EMBL" id="SNS09588.1"/>
    </source>
</evidence>
<dbReference type="EMBL" id="FZOC01000006">
    <property type="protein sequence ID" value="SNS09588.1"/>
    <property type="molecule type" value="Genomic_DNA"/>
</dbReference>
<proteinExistence type="predicted"/>
<reference evidence="2 3" key="1">
    <citation type="submission" date="2017-06" db="EMBL/GenBank/DDBJ databases">
        <authorList>
            <person name="Kim H.J."/>
            <person name="Triplett B.A."/>
        </authorList>
    </citation>
    <scope>NUCLEOTIDE SEQUENCE [LARGE SCALE GENOMIC DNA]</scope>
    <source>
        <strain evidence="2 3">DSM 13116</strain>
    </source>
</reference>
<sequence>MLRRAALAAALASCLFGGLVPVHAARAASAAPVQAVQELARQPHDPAAFTQGLAFDRGQLVESTGLYGQSSLRRVAPATGRVLARHKLPPELFGEGLTLCPGTPRRLCQLTWREGLILTYDADSLGPLSRHALRGQGWGLAWQGDALALSDGSATLRFLDARSLAETGRTLAVRDGGRPVPRLNELEWVNGWLLANVWLKDRIAVIRPDTGQVALWLDLSALRRALSPGAEAANGIAFDPDGDGGRGALYLTGKRWDTMFVARLPELLTRPPAPRP</sequence>
<feature type="chain" id="PRO_5013167466" evidence="1">
    <location>
        <begin position="25"/>
        <end position="276"/>
    </location>
</feature>
<dbReference type="PANTHER" id="PTHR31270">
    <property type="entry name" value="GLUTAMINYL-PEPTIDE CYCLOTRANSFERASE"/>
    <property type="match status" value="1"/>
</dbReference>
<name>A0A239BQA7_9BACT</name>
<feature type="signal peptide" evidence="1">
    <location>
        <begin position="1"/>
        <end position="24"/>
    </location>
</feature>
<gene>
    <name evidence="2" type="ORF">SAMN04488503_2707</name>
</gene>
<keyword evidence="2" id="KW-0808">Transferase</keyword>
<evidence type="ECO:0000313" key="3">
    <source>
        <dbReference type="Proteomes" id="UP000198324"/>
    </source>
</evidence>
<dbReference type="OrthoDB" id="9783700at2"/>
<dbReference type="GO" id="GO:0016603">
    <property type="term" value="F:glutaminyl-peptide cyclotransferase activity"/>
    <property type="evidence" value="ECO:0007669"/>
    <property type="project" value="InterPro"/>
</dbReference>
<dbReference type="Pfam" id="PF05096">
    <property type="entry name" value="Glu_cyclase_2"/>
    <property type="match status" value="1"/>
</dbReference>
<dbReference type="PANTHER" id="PTHR31270:SF1">
    <property type="entry name" value="GLUTAMINYL-PEPTIDE CYCLOTRANSFERASE"/>
    <property type="match status" value="1"/>
</dbReference>
<dbReference type="InterPro" id="IPR011044">
    <property type="entry name" value="Quino_amine_DH_bsu"/>
</dbReference>